<name>A0A8G1R3I7_9EURO</name>
<protein>
    <submittedName>
        <fullName evidence="1">Uncharacterized protein</fullName>
    </submittedName>
</protein>
<evidence type="ECO:0000313" key="2">
    <source>
        <dbReference type="Proteomes" id="UP000249526"/>
    </source>
</evidence>
<gene>
    <name evidence="1" type="ORF">BO85DRAFT_447938</name>
</gene>
<accession>A0A8G1R3I7</accession>
<sequence length="59" mass="6664">MIPIAKVPAKIVLDILLSYCIELLQTIISLSRCAIFSSGFVSLSEYTSRMTFDLFLFDE</sequence>
<dbReference type="AlphaFoldDB" id="A0A8G1R3I7"/>
<dbReference type="GeneID" id="37163218"/>
<reference evidence="1 2" key="1">
    <citation type="submission" date="2018-02" db="EMBL/GenBank/DDBJ databases">
        <title>The genomes of Aspergillus section Nigri reveals drivers in fungal speciation.</title>
        <authorList>
            <consortium name="DOE Joint Genome Institute"/>
            <person name="Vesth T.C."/>
            <person name="Nybo J."/>
            <person name="Theobald S."/>
            <person name="Brandl J."/>
            <person name="Frisvad J.C."/>
            <person name="Nielsen K.F."/>
            <person name="Lyhne E.K."/>
            <person name="Kogle M.E."/>
            <person name="Kuo A."/>
            <person name="Riley R."/>
            <person name="Clum A."/>
            <person name="Nolan M."/>
            <person name="Lipzen A."/>
            <person name="Salamov A."/>
            <person name="Henrissat B."/>
            <person name="Wiebenga A."/>
            <person name="De vries R.P."/>
            <person name="Grigoriev I.V."/>
            <person name="Mortensen U.H."/>
            <person name="Andersen M.R."/>
            <person name="Baker S.E."/>
        </authorList>
    </citation>
    <scope>NUCLEOTIDE SEQUENCE [LARGE SCALE GENOMIC DNA]</scope>
    <source>
        <strain evidence="1 2">CBS 112811</strain>
    </source>
</reference>
<dbReference type="EMBL" id="KZ825059">
    <property type="protein sequence ID" value="RAH58918.1"/>
    <property type="molecule type" value="Genomic_DNA"/>
</dbReference>
<keyword evidence="2" id="KW-1185">Reference proteome</keyword>
<organism evidence="1 2">
    <name type="scientific">Aspergillus piperis CBS 112811</name>
    <dbReference type="NCBI Taxonomy" id="1448313"/>
    <lineage>
        <taxon>Eukaryota</taxon>
        <taxon>Fungi</taxon>
        <taxon>Dikarya</taxon>
        <taxon>Ascomycota</taxon>
        <taxon>Pezizomycotina</taxon>
        <taxon>Eurotiomycetes</taxon>
        <taxon>Eurotiomycetidae</taxon>
        <taxon>Eurotiales</taxon>
        <taxon>Aspergillaceae</taxon>
        <taxon>Aspergillus</taxon>
        <taxon>Aspergillus subgen. Circumdati</taxon>
    </lineage>
</organism>
<proteinExistence type="predicted"/>
<evidence type="ECO:0000313" key="1">
    <source>
        <dbReference type="EMBL" id="RAH58918.1"/>
    </source>
</evidence>
<dbReference type="RefSeq" id="XP_025516840.1">
    <property type="nucleotide sequence ID" value="XM_025659816.1"/>
</dbReference>
<dbReference type="Proteomes" id="UP000249526">
    <property type="component" value="Unassembled WGS sequence"/>
</dbReference>